<dbReference type="AlphaFoldDB" id="A5AWE4"/>
<sequence length="177" mass="18912">MKKGVSFLVAVALMALASSLAAAFDPSPLQDTCVAIPEPENAVFVNGKFCKNPNLTVAEDFFFQGLNIPGNTANRVGSNVTTGTLLVGFVTSNPQNRFISKVLNKGDVFVFPIGLIHFQFNIGHTNAVAIAALNSQNPGVITIANAVFGSNPPINPDFLARAFQLDKKVVEYLQARF</sequence>
<keyword evidence="3 10" id="KW-0052">Apoplast</keyword>
<comment type="similarity">
    <text evidence="2 10">Belongs to the germin family.</text>
</comment>
<name>A5AWE4_VITVI</name>
<keyword evidence="9" id="KW-1015">Disulfide bond</keyword>
<dbReference type="CDD" id="cd02241">
    <property type="entry name" value="cupin_OxOx"/>
    <property type="match status" value="1"/>
</dbReference>
<evidence type="ECO:0000256" key="4">
    <source>
        <dbReference type="ARBA" id="ARBA00022525"/>
    </source>
</evidence>
<evidence type="ECO:0000256" key="7">
    <source>
        <dbReference type="ARBA" id="ARBA00023211"/>
    </source>
</evidence>
<evidence type="ECO:0000256" key="2">
    <source>
        <dbReference type="ARBA" id="ARBA00007456"/>
    </source>
</evidence>
<protein>
    <recommendedName>
        <fullName evidence="10">Germin-like protein</fullName>
    </recommendedName>
</protein>
<feature type="chain" id="PRO_5019621194" description="Germin-like protein" evidence="10">
    <location>
        <begin position="24"/>
        <end position="177"/>
    </location>
</feature>
<dbReference type="InterPro" id="IPR001929">
    <property type="entry name" value="Germin"/>
</dbReference>
<evidence type="ECO:0000256" key="6">
    <source>
        <dbReference type="ARBA" id="ARBA00023180"/>
    </source>
</evidence>
<dbReference type="GO" id="GO:0030145">
    <property type="term" value="F:manganese ion binding"/>
    <property type="evidence" value="ECO:0007669"/>
    <property type="project" value="UniProtKB-UniRule"/>
</dbReference>
<feature type="signal peptide" evidence="10">
    <location>
        <begin position="1"/>
        <end position="23"/>
    </location>
</feature>
<dbReference type="InterPro" id="IPR006045">
    <property type="entry name" value="Cupin_1"/>
</dbReference>
<dbReference type="InterPro" id="IPR011051">
    <property type="entry name" value="RmlC_Cupin_sf"/>
</dbReference>
<feature type="disulfide bond" evidence="9">
    <location>
        <begin position="33"/>
        <end position="50"/>
    </location>
</feature>
<dbReference type="EMBL" id="AM438053">
    <property type="protein sequence ID" value="CAN73846.1"/>
    <property type="molecule type" value="Genomic_DNA"/>
</dbReference>
<keyword evidence="4 10" id="KW-0964">Secreted</keyword>
<gene>
    <name evidence="12" type="ORF">VITISV_021637</name>
</gene>
<dbReference type="GO" id="GO:0048046">
    <property type="term" value="C:apoplast"/>
    <property type="evidence" value="ECO:0007669"/>
    <property type="project" value="UniProtKB-SubCell"/>
</dbReference>
<organism evidence="12">
    <name type="scientific">Vitis vinifera</name>
    <name type="common">Grape</name>
    <dbReference type="NCBI Taxonomy" id="29760"/>
    <lineage>
        <taxon>Eukaryota</taxon>
        <taxon>Viridiplantae</taxon>
        <taxon>Streptophyta</taxon>
        <taxon>Embryophyta</taxon>
        <taxon>Tracheophyta</taxon>
        <taxon>Spermatophyta</taxon>
        <taxon>Magnoliopsida</taxon>
        <taxon>eudicotyledons</taxon>
        <taxon>Gunneridae</taxon>
        <taxon>Pentapetalae</taxon>
        <taxon>rosids</taxon>
        <taxon>Vitales</taxon>
        <taxon>Vitaceae</taxon>
        <taxon>Viteae</taxon>
        <taxon>Vitis</taxon>
    </lineage>
</organism>
<dbReference type="SUPFAM" id="SSF51182">
    <property type="entry name" value="RmlC-like cupins"/>
    <property type="match status" value="1"/>
</dbReference>
<evidence type="ECO:0000256" key="9">
    <source>
        <dbReference type="PIRSR" id="PIRSR601929-3"/>
    </source>
</evidence>
<dbReference type="FunFam" id="2.60.120.10:FF:000333">
    <property type="entry name" value="Germin-like protein subfamily 3 member 1"/>
    <property type="match status" value="1"/>
</dbReference>
<evidence type="ECO:0000256" key="10">
    <source>
        <dbReference type="RuleBase" id="RU366015"/>
    </source>
</evidence>
<dbReference type="Gene3D" id="2.60.120.10">
    <property type="entry name" value="Jelly Rolls"/>
    <property type="match status" value="2"/>
</dbReference>
<evidence type="ECO:0000259" key="11">
    <source>
        <dbReference type="SMART" id="SM00835"/>
    </source>
</evidence>
<proteinExistence type="inferred from homology"/>
<keyword evidence="7 8" id="KW-0464">Manganese</keyword>
<dbReference type="SMART" id="SM00835">
    <property type="entry name" value="Cupin_1"/>
    <property type="match status" value="1"/>
</dbReference>
<keyword evidence="10" id="KW-0732">Signal</keyword>
<evidence type="ECO:0000256" key="5">
    <source>
        <dbReference type="ARBA" id="ARBA00022723"/>
    </source>
</evidence>
<dbReference type="InterPro" id="IPR014710">
    <property type="entry name" value="RmlC-like_jellyroll"/>
</dbReference>
<evidence type="ECO:0000256" key="8">
    <source>
        <dbReference type="PIRSR" id="PIRSR601929-2"/>
    </source>
</evidence>
<dbReference type="Pfam" id="PF00190">
    <property type="entry name" value="Cupin_1"/>
    <property type="match status" value="1"/>
</dbReference>
<keyword evidence="5 8" id="KW-0479">Metal-binding</keyword>
<comment type="subcellular location">
    <subcellularLocation>
        <location evidence="1 10">Secreted</location>
        <location evidence="1 10">Extracellular space</location>
        <location evidence="1 10">Apoplast</location>
    </subcellularLocation>
</comment>
<evidence type="ECO:0000313" key="12">
    <source>
        <dbReference type="EMBL" id="CAN73846.1"/>
    </source>
</evidence>
<feature type="binding site" evidence="8">
    <location>
        <position position="117"/>
    </location>
    <ligand>
        <name>Mn(2+)</name>
        <dbReference type="ChEBI" id="CHEBI:29035"/>
    </ligand>
</feature>
<keyword evidence="6" id="KW-0325">Glycoprotein</keyword>
<dbReference type="PANTHER" id="PTHR31238">
    <property type="entry name" value="GERMIN-LIKE PROTEIN SUBFAMILY 3 MEMBER 3"/>
    <property type="match status" value="1"/>
</dbReference>
<evidence type="ECO:0000256" key="3">
    <source>
        <dbReference type="ARBA" id="ARBA00022523"/>
    </source>
</evidence>
<reference evidence="12" key="1">
    <citation type="journal article" date="2007" name="PLoS ONE">
        <title>The first genome sequence of an elite grapevine cultivar (Pinot noir Vitis vinifera L.): coping with a highly heterozygous genome.</title>
        <authorList>
            <person name="Velasco R."/>
            <person name="Zharkikh A."/>
            <person name="Troggio M."/>
            <person name="Cartwright D.A."/>
            <person name="Cestaro A."/>
            <person name="Pruss D."/>
            <person name="Pindo M."/>
            <person name="FitzGerald L.M."/>
            <person name="Vezzulli S."/>
            <person name="Reid J."/>
            <person name="Malacarne G."/>
            <person name="Iliev D."/>
            <person name="Coppola G."/>
            <person name="Wardell B."/>
            <person name="Micheletti D."/>
            <person name="Macalma T."/>
            <person name="Facci M."/>
            <person name="Mitchell J.T."/>
            <person name="Perazzolli M."/>
            <person name="Eldredge G."/>
            <person name="Gatto P."/>
            <person name="Oyzerski R."/>
            <person name="Moretto M."/>
            <person name="Gutin N."/>
            <person name="Stefanini M."/>
            <person name="Chen Y."/>
            <person name="Segala C."/>
            <person name="Davenport C."/>
            <person name="Dematte L."/>
            <person name="Mraz A."/>
            <person name="Battilana J."/>
            <person name="Stormo K."/>
            <person name="Costa F."/>
            <person name="Tao Q."/>
            <person name="Si-Ammour A."/>
            <person name="Harkins T."/>
            <person name="Lackey A."/>
            <person name="Perbost C."/>
            <person name="Taillon B."/>
            <person name="Stella A."/>
            <person name="Solovyev V."/>
            <person name="Fawcett J.A."/>
            <person name="Sterck L."/>
            <person name="Vandepoele K."/>
            <person name="Grando S.M."/>
            <person name="Toppo S."/>
            <person name="Moser C."/>
            <person name="Lanchbury J."/>
            <person name="Bogden R."/>
            <person name="Skolnick M."/>
            <person name="Sgaramella V."/>
            <person name="Bhatnagar S.K."/>
            <person name="Fontana P."/>
            <person name="Gutin A."/>
            <person name="Van de Peer Y."/>
            <person name="Salamini F."/>
            <person name="Viola R."/>
        </authorList>
    </citation>
    <scope>NUCLEOTIDE SEQUENCE</scope>
</reference>
<feature type="domain" description="Cupin type-1" evidence="11">
    <location>
        <begin position="53"/>
        <end position="171"/>
    </location>
</feature>
<accession>A5AWE4</accession>
<evidence type="ECO:0000256" key="1">
    <source>
        <dbReference type="ARBA" id="ARBA00004271"/>
    </source>
</evidence>
<dbReference type="PRINTS" id="PR00325">
    <property type="entry name" value="GERMIN"/>
</dbReference>